<dbReference type="HOGENOM" id="CLU_1245821_0_0_1"/>
<dbReference type="AlphaFoldDB" id="A0A0C3NQ65"/>
<name>A0A0C3NQ65_PISTI</name>
<evidence type="ECO:0000313" key="1">
    <source>
        <dbReference type="EMBL" id="KIN97438.1"/>
    </source>
</evidence>
<evidence type="ECO:0000313" key="2">
    <source>
        <dbReference type="Proteomes" id="UP000054217"/>
    </source>
</evidence>
<organism evidence="1 2">
    <name type="scientific">Pisolithus tinctorius Marx 270</name>
    <dbReference type="NCBI Taxonomy" id="870435"/>
    <lineage>
        <taxon>Eukaryota</taxon>
        <taxon>Fungi</taxon>
        <taxon>Dikarya</taxon>
        <taxon>Basidiomycota</taxon>
        <taxon>Agaricomycotina</taxon>
        <taxon>Agaricomycetes</taxon>
        <taxon>Agaricomycetidae</taxon>
        <taxon>Boletales</taxon>
        <taxon>Sclerodermatineae</taxon>
        <taxon>Pisolithaceae</taxon>
        <taxon>Pisolithus</taxon>
    </lineage>
</organism>
<proteinExistence type="predicted"/>
<dbReference type="EMBL" id="KN832029">
    <property type="protein sequence ID" value="KIN97438.1"/>
    <property type="molecule type" value="Genomic_DNA"/>
</dbReference>
<dbReference type="InParanoid" id="A0A0C3NQ65"/>
<protein>
    <submittedName>
        <fullName evidence="1">Uncharacterized protein</fullName>
    </submittedName>
</protein>
<accession>A0A0C3NQ65</accession>
<dbReference type="Proteomes" id="UP000054217">
    <property type="component" value="Unassembled WGS sequence"/>
</dbReference>
<gene>
    <name evidence="1" type="ORF">M404DRAFT_894467</name>
</gene>
<reference evidence="2" key="2">
    <citation type="submission" date="2015-01" db="EMBL/GenBank/DDBJ databases">
        <title>Evolutionary Origins and Diversification of the Mycorrhizal Mutualists.</title>
        <authorList>
            <consortium name="DOE Joint Genome Institute"/>
            <consortium name="Mycorrhizal Genomics Consortium"/>
            <person name="Kohler A."/>
            <person name="Kuo A."/>
            <person name="Nagy L.G."/>
            <person name="Floudas D."/>
            <person name="Copeland A."/>
            <person name="Barry K.W."/>
            <person name="Cichocki N."/>
            <person name="Veneault-Fourrey C."/>
            <person name="LaButti K."/>
            <person name="Lindquist E.A."/>
            <person name="Lipzen A."/>
            <person name="Lundell T."/>
            <person name="Morin E."/>
            <person name="Murat C."/>
            <person name="Riley R."/>
            <person name="Ohm R."/>
            <person name="Sun H."/>
            <person name="Tunlid A."/>
            <person name="Henrissat B."/>
            <person name="Grigoriev I.V."/>
            <person name="Hibbett D.S."/>
            <person name="Martin F."/>
        </authorList>
    </citation>
    <scope>NUCLEOTIDE SEQUENCE [LARGE SCALE GENOMIC DNA]</scope>
    <source>
        <strain evidence="2">Marx 270</strain>
    </source>
</reference>
<keyword evidence="2" id="KW-1185">Reference proteome</keyword>
<sequence>MLGLQASIPSSSKTSYVTSCAHDVSDIVQIAAPVVQAAAEAILVAGAPMKAAIGGLLAILQVIDVTLLRFQVQFFILNLNIIESHSEQGRLKRPHSPTYNLSCHIAIAPTARTPFEEISRRALIQVLEDTTKRLREMRSRIHGSTLLTQQIVRCSSKINDHPLEYTDLSQMELKADAHHVADLMQVLVTKIQSIEQTVMAMEARHLPATIPLGYVTLVDATG</sequence>
<reference evidence="1 2" key="1">
    <citation type="submission" date="2014-04" db="EMBL/GenBank/DDBJ databases">
        <authorList>
            <consortium name="DOE Joint Genome Institute"/>
            <person name="Kuo A."/>
            <person name="Kohler A."/>
            <person name="Costa M.D."/>
            <person name="Nagy L.G."/>
            <person name="Floudas D."/>
            <person name="Copeland A."/>
            <person name="Barry K.W."/>
            <person name="Cichocki N."/>
            <person name="Veneault-Fourrey C."/>
            <person name="LaButti K."/>
            <person name="Lindquist E.A."/>
            <person name="Lipzen A."/>
            <person name="Lundell T."/>
            <person name="Morin E."/>
            <person name="Murat C."/>
            <person name="Sun H."/>
            <person name="Tunlid A."/>
            <person name="Henrissat B."/>
            <person name="Grigoriev I.V."/>
            <person name="Hibbett D.S."/>
            <person name="Martin F."/>
            <person name="Nordberg H.P."/>
            <person name="Cantor M.N."/>
            <person name="Hua S.X."/>
        </authorList>
    </citation>
    <scope>NUCLEOTIDE SEQUENCE [LARGE SCALE GENOMIC DNA]</scope>
    <source>
        <strain evidence="1 2">Marx 270</strain>
    </source>
</reference>